<gene>
    <name evidence="1" type="ORF">E3E12_06045</name>
</gene>
<name>A0A4Y6UBH8_9PROT</name>
<dbReference type="OrthoDB" id="7261162at2"/>
<dbReference type="Proteomes" id="UP000318709">
    <property type="component" value="Chromosome"/>
</dbReference>
<dbReference type="AlphaFoldDB" id="A0A4Y6UBH8"/>
<organism evidence="1 2">
    <name type="scientific">Formicincola oecophyllae</name>
    <dbReference type="NCBI Taxonomy" id="2558361"/>
    <lineage>
        <taxon>Bacteria</taxon>
        <taxon>Pseudomonadati</taxon>
        <taxon>Pseudomonadota</taxon>
        <taxon>Alphaproteobacteria</taxon>
        <taxon>Acetobacterales</taxon>
        <taxon>Acetobacteraceae</taxon>
        <taxon>Formicincola</taxon>
    </lineage>
</organism>
<evidence type="ECO:0000313" key="1">
    <source>
        <dbReference type="EMBL" id="QDH13817.1"/>
    </source>
</evidence>
<reference evidence="1 2" key="1">
    <citation type="submission" date="2019-03" db="EMBL/GenBank/DDBJ databases">
        <title>The complete genome sequence of Swingsia_sp. F3b2 LMG30590(T).</title>
        <authorList>
            <person name="Chua K.-O."/>
            <person name="Chan K.-G."/>
            <person name="See-Too W.-S."/>
        </authorList>
    </citation>
    <scope>NUCLEOTIDE SEQUENCE [LARGE SCALE GENOMIC DNA]</scope>
    <source>
        <strain evidence="1 2">F3b2</strain>
    </source>
</reference>
<dbReference type="EMBL" id="CP038231">
    <property type="protein sequence ID" value="QDH13817.1"/>
    <property type="molecule type" value="Genomic_DNA"/>
</dbReference>
<dbReference type="RefSeq" id="WP_141443525.1">
    <property type="nucleotide sequence ID" value="NZ_CP038231.1"/>
</dbReference>
<evidence type="ECO:0000313" key="2">
    <source>
        <dbReference type="Proteomes" id="UP000318709"/>
    </source>
</evidence>
<accession>A0A4Y6UBH8</accession>
<protein>
    <submittedName>
        <fullName evidence="1">Uncharacterized protein</fullName>
    </submittedName>
</protein>
<dbReference type="KEGG" id="swf:E3E12_06045"/>
<sequence>MALAADRALERKAGPCGPEFGHAVAPGFRVFRGSLVAVLADGTLVPAGQTAPAGGGAAVTPVCIIGIARQAMDNTPTQGVDALHAGANPIWVKTGCYALPFLPNEPAPTYAQLGQAVYAVDDENVSFQATGAGGGARLVAGHFVGLDGGTPFVNVAAPTAFPAMLPAAATPKTTT</sequence>
<keyword evidence="2" id="KW-1185">Reference proteome</keyword>
<proteinExistence type="predicted"/>